<evidence type="ECO:0000313" key="3">
    <source>
        <dbReference type="EMBL" id="CAA9233805.1"/>
    </source>
</evidence>
<feature type="region of interest" description="Disordered" evidence="1">
    <location>
        <begin position="33"/>
        <end position="119"/>
    </location>
</feature>
<feature type="compositionally biased region" description="Pro residues" evidence="1">
    <location>
        <begin position="60"/>
        <end position="72"/>
    </location>
</feature>
<protein>
    <submittedName>
        <fullName evidence="3">Uncharacterized protein</fullName>
    </submittedName>
</protein>
<dbReference type="EMBL" id="CADCTD010000049">
    <property type="protein sequence ID" value="CAA9233805.1"/>
    <property type="molecule type" value="Genomic_DNA"/>
</dbReference>
<evidence type="ECO:0000256" key="2">
    <source>
        <dbReference type="SAM" id="SignalP"/>
    </source>
</evidence>
<feature type="signal peptide" evidence="2">
    <location>
        <begin position="1"/>
        <end position="19"/>
    </location>
</feature>
<keyword evidence="2" id="KW-0732">Signal</keyword>
<feature type="compositionally biased region" description="Low complexity" evidence="1">
    <location>
        <begin position="39"/>
        <end position="53"/>
    </location>
</feature>
<feature type="chain" id="PRO_5026675384" evidence="2">
    <location>
        <begin position="20"/>
        <end position="132"/>
    </location>
</feature>
<proteinExistence type="predicted"/>
<accession>A0A6J4HVF2</accession>
<sequence>MRAGTILLGLAMLAGPALAAPCTEQIAALERQATGAGGEAAAASSGGQGVAAAREGQALQPPPANRPAPPSGPFQDPQREAQATQRAADAGAGGDGVVQARARLNQAREQAGRGDEAGCLATLEEARRQLSR</sequence>
<dbReference type="AlphaFoldDB" id="A0A6J4HVF2"/>
<feature type="compositionally biased region" description="Low complexity" evidence="1">
    <location>
        <begin position="80"/>
        <end position="90"/>
    </location>
</feature>
<name>A0A6J4HVF2_9PROT</name>
<evidence type="ECO:0000256" key="1">
    <source>
        <dbReference type="SAM" id="MobiDB-lite"/>
    </source>
</evidence>
<organism evidence="3">
    <name type="scientific">uncultured Craurococcus sp</name>
    <dbReference type="NCBI Taxonomy" id="1135998"/>
    <lineage>
        <taxon>Bacteria</taxon>
        <taxon>Pseudomonadati</taxon>
        <taxon>Pseudomonadota</taxon>
        <taxon>Alphaproteobacteria</taxon>
        <taxon>Acetobacterales</taxon>
        <taxon>Acetobacteraceae</taxon>
        <taxon>Craurococcus</taxon>
        <taxon>environmental samples</taxon>
    </lineage>
</organism>
<gene>
    <name evidence="3" type="ORF">AVDCRST_MAG27-2148</name>
</gene>
<reference evidence="3" key="1">
    <citation type="submission" date="2020-02" db="EMBL/GenBank/DDBJ databases">
        <authorList>
            <person name="Meier V. D."/>
        </authorList>
    </citation>
    <scope>NUCLEOTIDE SEQUENCE</scope>
    <source>
        <strain evidence="3">AVDCRST_MAG27</strain>
    </source>
</reference>